<dbReference type="CDD" id="cd06223">
    <property type="entry name" value="PRTases_typeI"/>
    <property type="match status" value="1"/>
</dbReference>
<accession>B3ETS2</accession>
<dbReference type="PANTHER" id="PTHR47505">
    <property type="entry name" value="DNA UTILIZATION PROTEIN YHGH"/>
    <property type="match status" value="1"/>
</dbReference>
<dbReference type="Proteomes" id="UP000001227">
    <property type="component" value="Chromosome"/>
</dbReference>
<dbReference type="Pfam" id="PF00156">
    <property type="entry name" value="Pribosyltran"/>
    <property type="match status" value="1"/>
</dbReference>
<dbReference type="STRING" id="452471.Aasi_1314"/>
<dbReference type="PANTHER" id="PTHR47505:SF1">
    <property type="entry name" value="DNA UTILIZATION PROTEIN YHGH"/>
    <property type="match status" value="1"/>
</dbReference>
<dbReference type="InterPro" id="IPR051910">
    <property type="entry name" value="ComF/GntX_DNA_util-trans"/>
</dbReference>
<dbReference type="KEGG" id="aas:Aasi_1314"/>
<name>B3ETS2_AMOA5</name>
<organism evidence="3 4">
    <name type="scientific">Amoebophilus asiaticus (strain 5a2)</name>
    <dbReference type="NCBI Taxonomy" id="452471"/>
    <lineage>
        <taxon>Bacteria</taxon>
        <taxon>Pseudomonadati</taxon>
        <taxon>Bacteroidota</taxon>
        <taxon>Cytophagia</taxon>
        <taxon>Cytophagales</taxon>
        <taxon>Amoebophilaceae</taxon>
        <taxon>Candidatus Amoebophilus</taxon>
    </lineage>
</organism>
<comment type="similarity">
    <text evidence="1">Belongs to the ComF/GntX family.</text>
</comment>
<keyword evidence="4" id="KW-1185">Reference proteome</keyword>
<dbReference type="HOGENOM" id="CLU_054549_1_0_10"/>
<dbReference type="InterPro" id="IPR029057">
    <property type="entry name" value="PRTase-like"/>
</dbReference>
<feature type="domain" description="Phosphoribosyltransferase" evidence="2">
    <location>
        <begin position="134"/>
        <end position="221"/>
    </location>
</feature>
<sequence length="226" mass="25742">MLRDFVNLLFPNYCLSCQEVLIKSEQWLCTNCFFELPQTNYHLALDNPVAQKFYGRVPITYAMALYKFRSGNRVQQLIHHLKYGNKPAIGELLGEIYASYLLQKTWDSNFDCIVPVPLHPHRVRERGYNQSDYFAKGIAALLEIPWYNNCLQRIKHTSTQTQKGKEERLYNLRDAFYVVNTSLIQGKHVLLVDDIITTGATLEACALPLLAAGAKEVSIAAIGVVE</sequence>
<dbReference type="OrthoDB" id="9779910at2"/>
<reference evidence="3 4" key="1">
    <citation type="journal article" date="2010" name="J. Bacteriol.">
        <title>The genome of the amoeba symbiont 'Candidatus Amoebophilus asiaticus' reveals common mechanisms for host cell interaction among amoeba-associated bacteria.</title>
        <authorList>
            <person name="Schmitz-Esser S."/>
            <person name="Tischler P."/>
            <person name="Arnold R."/>
            <person name="Montanaro J."/>
            <person name="Wagner M."/>
            <person name="Rattei T."/>
            <person name="Horn M."/>
        </authorList>
    </citation>
    <scope>NUCLEOTIDE SEQUENCE [LARGE SCALE GENOMIC DNA]</scope>
    <source>
        <strain evidence="3 4">5a2</strain>
    </source>
</reference>
<proteinExistence type="inferred from homology"/>
<dbReference type="EMBL" id="CP001102">
    <property type="protein sequence ID" value="ACE06624.1"/>
    <property type="molecule type" value="Genomic_DNA"/>
</dbReference>
<evidence type="ECO:0000256" key="1">
    <source>
        <dbReference type="ARBA" id="ARBA00008007"/>
    </source>
</evidence>
<evidence type="ECO:0000259" key="2">
    <source>
        <dbReference type="Pfam" id="PF00156"/>
    </source>
</evidence>
<gene>
    <name evidence="3" type="ordered locus">Aasi_1314</name>
</gene>
<dbReference type="InterPro" id="IPR000836">
    <property type="entry name" value="PRTase_dom"/>
</dbReference>
<dbReference type="SUPFAM" id="SSF53271">
    <property type="entry name" value="PRTase-like"/>
    <property type="match status" value="1"/>
</dbReference>
<evidence type="ECO:0000313" key="3">
    <source>
        <dbReference type="EMBL" id="ACE06624.1"/>
    </source>
</evidence>
<evidence type="ECO:0000313" key="4">
    <source>
        <dbReference type="Proteomes" id="UP000001227"/>
    </source>
</evidence>
<dbReference type="RefSeq" id="WP_012473369.1">
    <property type="nucleotide sequence ID" value="NC_010830.1"/>
</dbReference>
<dbReference type="AlphaFoldDB" id="B3ETS2"/>
<protein>
    <recommendedName>
        <fullName evidence="2">Phosphoribosyltransferase domain-containing protein</fullName>
    </recommendedName>
</protein>
<dbReference type="eggNOG" id="COG1040">
    <property type="taxonomic scope" value="Bacteria"/>
</dbReference>
<dbReference type="Gene3D" id="3.40.50.2020">
    <property type="match status" value="1"/>
</dbReference>